<name>A0ABP0KKT9_9DINO</name>
<organism evidence="3 4">
    <name type="scientific">Durusdinium trenchii</name>
    <dbReference type="NCBI Taxonomy" id="1381693"/>
    <lineage>
        <taxon>Eukaryota</taxon>
        <taxon>Sar</taxon>
        <taxon>Alveolata</taxon>
        <taxon>Dinophyceae</taxon>
        <taxon>Suessiales</taxon>
        <taxon>Symbiodiniaceae</taxon>
        <taxon>Durusdinium</taxon>
    </lineage>
</organism>
<dbReference type="InterPro" id="IPR003613">
    <property type="entry name" value="Ubox_domain"/>
</dbReference>
<keyword evidence="4" id="KW-1185">Reference proteome</keyword>
<dbReference type="Gene3D" id="3.30.40.10">
    <property type="entry name" value="Zinc/RING finger domain, C3HC4 (zinc finger)"/>
    <property type="match status" value="1"/>
</dbReference>
<comment type="caution">
    <text evidence="3">The sequence shown here is derived from an EMBL/GenBank/DDBJ whole genome shotgun (WGS) entry which is preliminary data.</text>
</comment>
<proteinExistence type="predicted"/>
<feature type="coiled-coil region" evidence="1">
    <location>
        <begin position="211"/>
        <end position="273"/>
    </location>
</feature>
<dbReference type="SUPFAM" id="SSF57850">
    <property type="entry name" value="RING/U-box"/>
    <property type="match status" value="1"/>
</dbReference>
<reference evidence="3 4" key="1">
    <citation type="submission" date="2024-02" db="EMBL/GenBank/DDBJ databases">
        <authorList>
            <person name="Chen Y."/>
            <person name="Shah S."/>
            <person name="Dougan E. K."/>
            <person name="Thang M."/>
            <person name="Chan C."/>
        </authorList>
    </citation>
    <scope>NUCLEOTIDE SEQUENCE [LARGE SCALE GENOMIC DNA]</scope>
</reference>
<dbReference type="InterPro" id="IPR013083">
    <property type="entry name" value="Znf_RING/FYVE/PHD"/>
</dbReference>
<dbReference type="Pfam" id="PF03407">
    <property type="entry name" value="Nucleotid_trans"/>
    <property type="match status" value="1"/>
</dbReference>
<dbReference type="EMBL" id="CAXAMN010008791">
    <property type="protein sequence ID" value="CAK9026602.1"/>
    <property type="molecule type" value="Genomic_DNA"/>
</dbReference>
<keyword evidence="1" id="KW-0175">Coiled coil</keyword>
<dbReference type="Pfam" id="PF04564">
    <property type="entry name" value="U-box"/>
    <property type="match status" value="1"/>
</dbReference>
<feature type="coiled-coil region" evidence="1">
    <location>
        <begin position="390"/>
        <end position="424"/>
    </location>
</feature>
<evidence type="ECO:0000313" key="4">
    <source>
        <dbReference type="Proteomes" id="UP001642484"/>
    </source>
</evidence>
<accession>A0ABP0KKT9</accession>
<evidence type="ECO:0000313" key="3">
    <source>
        <dbReference type="EMBL" id="CAK9026602.1"/>
    </source>
</evidence>
<feature type="domain" description="U-box" evidence="2">
    <location>
        <begin position="746"/>
        <end position="807"/>
    </location>
</feature>
<dbReference type="Proteomes" id="UP001642484">
    <property type="component" value="Unassembled WGS sequence"/>
</dbReference>
<evidence type="ECO:0000259" key="2">
    <source>
        <dbReference type="SMART" id="SM00504"/>
    </source>
</evidence>
<dbReference type="InterPro" id="IPR005069">
    <property type="entry name" value="Nucl-diP-sugar_transferase"/>
</dbReference>
<gene>
    <name evidence="3" type="ORF">CCMP2556_LOCUS16440</name>
</gene>
<evidence type="ECO:0000256" key="1">
    <source>
        <dbReference type="SAM" id="Coils"/>
    </source>
</evidence>
<dbReference type="SMART" id="SM00504">
    <property type="entry name" value="Ubox"/>
    <property type="match status" value="1"/>
</dbReference>
<sequence length="1085" mass="119874">MSKPGGEPTPARRAQGYEDHCEAILGPSRALTSVGLACVQVAEEGLTAAKAEALGAALEAAAQVFAAEEDEASAEDRTLDRLKFKHRHATARFLEPLGGALDGLVLDISETLSRAEESLDGDPEAGQNDYQYQGEEGTTLVEQIKTQSSGDVGELLNLQESPPVFCINCHPNDEEDLNAQVEVSEQFLNKARQCPPASLKDLRVPKTEAVKKRHAIEAAGLKRHIEAKEEEKRELESLQPSEVYTHQELKRSVQEAEGRIDGLEAELGKLDTKDLVRILEEVQCVERGVGKGGTGSGWHFDMDCSPVPIRQVKQGGKFYESGAVRYREVHRTMYQLQCNFERRKGKWFSGGELRVESLGYKCDLHATEIKQKRKEVEKQQQLKLDGLKEMAQIEKTQKKLKSDAKTVELEITKSKKKLEELESTHFVSIEEAEEEAALLEWLLALAVRGMGHSHFSATALWDFASEDAYCAVVFAKGALCFQPDDADGCGDLPELRDAILGALLKLGGQDVAFRDCMDPEENVDISIRNEQLALHRAMLAAAAARQRLMPCLMAFPWQTGLLGDQRVPELIGFLRATLDSTGSFPRWSAFLRSLGDDVDAWRAAVDGEGRSCWALLAELAPPGRTVLRDLAGLARTVPPSQETCIALLQRCLGPASGDPVSLAALVAVANAAGLQPGGDVLSAVLAHLEDAQRQQVAQRLPAMTGSEAGEAWVRLLEQELDPPASVELKETPKQDLRALLVDAPPAFCCQLDGRLLVDPVRTPYGHVCERSTLARRLVEGQCPFTGHPLTLSECMRDPELRKELRAWLRESSERRKKEERDTARWNPRKTLAGEMEQGSLDGDHVLFMSGRERTALQKYVIVLVFVALGFDSFWFDFDSVWLKNPWPVLQQALAAEEADAAREGRSEALLFSAIDYDSTNCAMNGFFFVRAFPDALSWLIALLDWIHKRPFVHDQLAFGLFLGTTPLVDEEPIPMAPAWAPLDPKVFANAARFDGTGFTSEVDDLVLFHFFDGWNSNSPEGVEQWATATYRGLDLFPLLYGDPQVARDTIARSRLPEVQELRSCSALAEFGLGTKVISSRIQVTI</sequence>
<protein>
    <recommendedName>
        <fullName evidence="2">U-box domain-containing protein</fullName>
    </recommendedName>
</protein>